<evidence type="ECO:0000259" key="1">
    <source>
        <dbReference type="Pfam" id="PF03724"/>
    </source>
</evidence>
<accession>A0A382LLB0</accession>
<reference evidence="2" key="1">
    <citation type="submission" date="2018-05" db="EMBL/GenBank/DDBJ databases">
        <authorList>
            <person name="Lanie J.A."/>
            <person name="Ng W.-L."/>
            <person name="Kazmierczak K.M."/>
            <person name="Andrzejewski T.M."/>
            <person name="Davidsen T.M."/>
            <person name="Wayne K.J."/>
            <person name="Tettelin H."/>
            <person name="Glass J.I."/>
            <person name="Rusch D."/>
            <person name="Podicherti R."/>
            <person name="Tsui H.-C.T."/>
            <person name="Winkler M.E."/>
        </authorList>
    </citation>
    <scope>NUCLEOTIDE SEQUENCE</scope>
</reference>
<dbReference type="Gene3D" id="2.40.128.270">
    <property type="match status" value="1"/>
</dbReference>
<dbReference type="InterPro" id="IPR038670">
    <property type="entry name" value="HslJ-like_sf"/>
</dbReference>
<dbReference type="InterPro" id="IPR005184">
    <property type="entry name" value="DUF306_Meta_HslJ"/>
</dbReference>
<name>A0A382LLB0_9ZZZZ</name>
<proteinExistence type="predicted"/>
<evidence type="ECO:0000313" key="2">
    <source>
        <dbReference type="EMBL" id="SVC35892.1"/>
    </source>
</evidence>
<dbReference type="PROSITE" id="PS51257">
    <property type="entry name" value="PROKAR_LIPOPROTEIN"/>
    <property type="match status" value="1"/>
</dbReference>
<gene>
    <name evidence="2" type="ORF">METZ01_LOCUS288746</name>
</gene>
<organism evidence="2">
    <name type="scientific">marine metagenome</name>
    <dbReference type="NCBI Taxonomy" id="408172"/>
    <lineage>
        <taxon>unclassified sequences</taxon>
        <taxon>metagenomes</taxon>
        <taxon>ecological metagenomes</taxon>
    </lineage>
</organism>
<protein>
    <recommendedName>
        <fullName evidence="1">DUF306 domain-containing protein</fullName>
    </recommendedName>
</protein>
<dbReference type="PANTHER" id="PTHR35535">
    <property type="entry name" value="HEAT SHOCK PROTEIN HSLJ"/>
    <property type="match status" value="1"/>
</dbReference>
<sequence>MKDWNRLFILLALILIVISLISSCRQSEKPISLQPVAENSNPLPPKADLVDIDQVIGQQWLLQAYGRIGSERETILKTEITLQFMTDRISGSGGCNRYFSSYQGKDGKLSIQPVASTKMFCAIPEGTMQQEQEYFKALQAVTKYHISTNKQTLKLLYKDSKNNLLYAKKGE</sequence>
<dbReference type="EMBL" id="UINC01086961">
    <property type="protein sequence ID" value="SVC35892.1"/>
    <property type="molecule type" value="Genomic_DNA"/>
</dbReference>
<dbReference type="PANTHER" id="PTHR35535:SF1">
    <property type="entry name" value="HEAT SHOCK PROTEIN HSLJ"/>
    <property type="match status" value="1"/>
</dbReference>
<dbReference type="Pfam" id="PF03724">
    <property type="entry name" value="META"/>
    <property type="match status" value="1"/>
</dbReference>
<dbReference type="InterPro" id="IPR053147">
    <property type="entry name" value="Hsp_HslJ-like"/>
</dbReference>
<dbReference type="AlphaFoldDB" id="A0A382LLB0"/>
<feature type="domain" description="DUF306" evidence="1">
    <location>
        <begin position="55"/>
        <end position="158"/>
    </location>
</feature>